<reference evidence="1 2" key="1">
    <citation type="submission" date="2019-03" db="EMBL/GenBank/DDBJ databases">
        <title>Genomic Encyclopedia of Type Strains, Phase IV (KMG-IV): sequencing the most valuable type-strain genomes for metagenomic binning, comparative biology and taxonomic classification.</title>
        <authorList>
            <person name="Goeker M."/>
        </authorList>
    </citation>
    <scope>NUCLEOTIDE SEQUENCE [LARGE SCALE GENOMIC DNA]</scope>
    <source>
        <strain evidence="1 2">DSM 28867</strain>
    </source>
</reference>
<gene>
    <name evidence="1" type="ORF">EDD63_10744</name>
</gene>
<dbReference type="Proteomes" id="UP000294743">
    <property type="component" value="Unassembled WGS sequence"/>
</dbReference>
<dbReference type="Pfam" id="PF07751">
    <property type="entry name" value="Abi_2"/>
    <property type="match status" value="1"/>
</dbReference>
<proteinExistence type="predicted"/>
<organism evidence="1 2">
    <name type="scientific">Breznakia blatticola</name>
    <dbReference type="NCBI Taxonomy" id="1754012"/>
    <lineage>
        <taxon>Bacteria</taxon>
        <taxon>Bacillati</taxon>
        <taxon>Bacillota</taxon>
        <taxon>Erysipelotrichia</taxon>
        <taxon>Erysipelotrichales</taxon>
        <taxon>Erysipelotrichaceae</taxon>
        <taxon>Breznakia</taxon>
    </lineage>
</organism>
<sequence length="313" mass="37480">MECKNGKPALTITEQIDLLLDRGLKFRDENSAYYTLSHINYYRLSGYFNSFYENDQEFKSDIFFEDIYDCYQFDMYLRRSTLMLLESVEVSLKAIITDYLCNQIGPLSYKSNDIYYRSSNVSYLEECMQTYKSKHADSKIIQTHEYKYSGEYPLWALMEFLSFGDVASLLEGLKFEHIDEISNGYFRFPNKRIARSFLVSWYRSLCMFRNKCSHYERLFQVEHKQRPPKLLHSDEFEKVYGPCTSNETYFYLLSVTVMLCPDSSIVQRFNLELTQLMTRFPNIDVVKNYCFKDNWQRILLDLTGFYLQYYIDN</sequence>
<accession>A0A4R8A343</accession>
<protein>
    <submittedName>
        <fullName evidence="1">Abortive infection bacteriophage resistance protein</fullName>
    </submittedName>
</protein>
<name>A0A4R8A343_9FIRM</name>
<dbReference type="InterPro" id="IPR011664">
    <property type="entry name" value="Abi_system_AbiD/AbiF-like"/>
</dbReference>
<dbReference type="OrthoDB" id="5363652at2"/>
<dbReference type="RefSeq" id="WP_134168470.1">
    <property type="nucleotide sequence ID" value="NZ_SODD01000007.1"/>
</dbReference>
<comment type="caution">
    <text evidence="1">The sequence shown here is derived from an EMBL/GenBank/DDBJ whole genome shotgun (WGS) entry which is preliminary data.</text>
</comment>
<evidence type="ECO:0000313" key="2">
    <source>
        <dbReference type="Proteomes" id="UP000294743"/>
    </source>
</evidence>
<dbReference type="AlphaFoldDB" id="A0A4R8A343"/>
<dbReference type="EMBL" id="SODD01000007">
    <property type="protein sequence ID" value="TDW24892.1"/>
    <property type="molecule type" value="Genomic_DNA"/>
</dbReference>
<keyword evidence="2" id="KW-1185">Reference proteome</keyword>
<evidence type="ECO:0000313" key="1">
    <source>
        <dbReference type="EMBL" id="TDW24892.1"/>
    </source>
</evidence>